<dbReference type="EMBL" id="CP073355">
    <property type="protein sequence ID" value="URA09954.1"/>
    <property type="molecule type" value="Genomic_DNA"/>
</dbReference>
<accession>A0AAX3BD57</accession>
<evidence type="ECO:0008006" key="3">
    <source>
        <dbReference type="Google" id="ProtNLM"/>
    </source>
</evidence>
<dbReference type="Proteomes" id="UP001056539">
    <property type="component" value="Chromosome"/>
</dbReference>
<proteinExistence type="predicted"/>
<reference evidence="1" key="1">
    <citation type="submission" date="2021-04" db="EMBL/GenBank/DDBJ databases">
        <authorList>
            <person name="Postec A."/>
        </authorList>
    </citation>
    <scope>NUCLEOTIDE SEQUENCE</scope>
    <source>
        <strain evidence="1">F1F22</strain>
    </source>
</reference>
<evidence type="ECO:0000313" key="2">
    <source>
        <dbReference type="Proteomes" id="UP001056539"/>
    </source>
</evidence>
<reference evidence="1" key="2">
    <citation type="submission" date="2022-06" db="EMBL/GenBank/DDBJ databases">
        <title>Thermospira aquatica gen. nov., sp. nov.</title>
        <authorList>
            <person name="Ben Ali Gam Z."/>
            <person name="Labat M."/>
        </authorList>
    </citation>
    <scope>NUCLEOTIDE SEQUENCE</scope>
    <source>
        <strain evidence="1">F1F22</strain>
    </source>
</reference>
<keyword evidence="2" id="KW-1185">Reference proteome</keyword>
<evidence type="ECO:0000313" key="1">
    <source>
        <dbReference type="EMBL" id="URA09954.1"/>
    </source>
</evidence>
<dbReference type="KEGG" id="taqu:KDW03_10810"/>
<protein>
    <recommendedName>
        <fullName evidence="3">Outer membrane protein beta-barrel domain-containing protein</fullName>
    </recommendedName>
</protein>
<name>A0AAX3BD57_9SPIR</name>
<gene>
    <name evidence="1" type="ORF">KDW03_10810</name>
</gene>
<organism evidence="1 2">
    <name type="scientific">Thermospira aquatica</name>
    <dbReference type="NCBI Taxonomy" id="2828656"/>
    <lineage>
        <taxon>Bacteria</taxon>
        <taxon>Pseudomonadati</taxon>
        <taxon>Spirochaetota</taxon>
        <taxon>Spirochaetia</taxon>
        <taxon>Brevinematales</taxon>
        <taxon>Thermospiraceae</taxon>
        <taxon>Thermospira</taxon>
    </lineage>
</organism>
<sequence length="179" mass="19396">MRKYTFLILFLGISLASLMWGKTPRLEVGLSPTLAIFGDAIGGGSGLYVDYPLLHLWGISWPVKTRGVFFFQTSGNPTASYTSVAFGGGIAAFYALPDLSALSFEGGCDILPSWYMFSFTTDKGKGSQSGMGVILAPYAAAKYALSLNWGMRFDISYHIGLYDTFYGYIILSLGGSYAF</sequence>
<dbReference type="AlphaFoldDB" id="A0AAX3BD57"/>
<dbReference type="RefSeq" id="WP_271435086.1">
    <property type="nucleotide sequence ID" value="NZ_CP073355.1"/>
</dbReference>